<proteinExistence type="inferred from homology"/>
<keyword evidence="4" id="KW-1185">Reference proteome</keyword>
<evidence type="ECO:0000313" key="4">
    <source>
        <dbReference type="Proteomes" id="UP001139289"/>
    </source>
</evidence>
<accession>A0A9X1LP51</accession>
<dbReference type="AlphaFoldDB" id="A0A9X1LP51"/>
<dbReference type="PANTHER" id="PTHR47505:SF1">
    <property type="entry name" value="DNA UTILIZATION PROTEIN YHGH"/>
    <property type="match status" value="1"/>
</dbReference>
<gene>
    <name evidence="3" type="ORF">KEC56_07255</name>
</gene>
<reference evidence="3" key="1">
    <citation type="submission" date="2021-04" db="EMBL/GenBank/DDBJ databases">
        <title>Microbacterium tenobrionis sp. nov. and Microbacterium allomyrinae sp. nov., isolated from larvae of Tenobrio molitor and Allomyrina dichotoma, respectively.</title>
        <authorList>
            <person name="Lee S.D."/>
        </authorList>
    </citation>
    <scope>NUCLEOTIDE SEQUENCE</scope>
    <source>
        <strain evidence="3">YMB-B2</strain>
    </source>
</reference>
<comment type="caution">
    <text evidence="3">The sequence shown here is derived from an EMBL/GenBank/DDBJ whole genome shotgun (WGS) entry which is preliminary data.</text>
</comment>
<dbReference type="Pfam" id="PF00156">
    <property type="entry name" value="Pribosyltran"/>
    <property type="match status" value="1"/>
</dbReference>
<evidence type="ECO:0000256" key="1">
    <source>
        <dbReference type="ARBA" id="ARBA00008007"/>
    </source>
</evidence>
<dbReference type="Proteomes" id="UP001139289">
    <property type="component" value="Unassembled WGS sequence"/>
</dbReference>
<dbReference type="CDD" id="cd06223">
    <property type="entry name" value="PRTases_typeI"/>
    <property type="match status" value="1"/>
</dbReference>
<dbReference type="SUPFAM" id="SSF53271">
    <property type="entry name" value="PRTase-like"/>
    <property type="match status" value="1"/>
</dbReference>
<dbReference type="InterPro" id="IPR029057">
    <property type="entry name" value="PRTase-like"/>
</dbReference>
<organism evidence="3 4">
    <name type="scientific">Microbacterium tenebrionis</name>
    <dbReference type="NCBI Taxonomy" id="2830665"/>
    <lineage>
        <taxon>Bacteria</taxon>
        <taxon>Bacillati</taxon>
        <taxon>Actinomycetota</taxon>
        <taxon>Actinomycetes</taxon>
        <taxon>Micrococcales</taxon>
        <taxon>Microbacteriaceae</taxon>
        <taxon>Microbacterium</taxon>
    </lineage>
</organism>
<dbReference type="InterPro" id="IPR000836">
    <property type="entry name" value="PRTase_dom"/>
</dbReference>
<protein>
    <submittedName>
        <fullName evidence="3">ComF family protein</fullName>
    </submittedName>
</protein>
<dbReference type="EMBL" id="JAGTTM010000002">
    <property type="protein sequence ID" value="MCC2029313.1"/>
    <property type="molecule type" value="Genomic_DNA"/>
</dbReference>
<name>A0A9X1LP51_9MICO</name>
<dbReference type="PANTHER" id="PTHR47505">
    <property type="entry name" value="DNA UTILIZATION PROTEIN YHGH"/>
    <property type="match status" value="1"/>
</dbReference>
<feature type="domain" description="Phosphoribosyltransferase" evidence="2">
    <location>
        <begin position="135"/>
        <end position="211"/>
    </location>
</feature>
<dbReference type="Gene3D" id="3.40.50.2020">
    <property type="match status" value="1"/>
</dbReference>
<evidence type="ECO:0000259" key="2">
    <source>
        <dbReference type="Pfam" id="PF00156"/>
    </source>
</evidence>
<comment type="similarity">
    <text evidence="1">Belongs to the ComF/GntX family.</text>
</comment>
<sequence>MIDWAELTDEIAAFVLSACCAGCDAPGTLLCGDCRRALSAEPVLSTSPNGMPITAAFPFEGVGARCIRRVKEDGETLLAHPLGAALADAAASSISDHPDALLVPVPTGRAAFRRRGYRVPELLMRRAGLAPTRLLRAVRRTEDQRDLDVDERRRNVARSMRARHARGDEEVLIFDDVVTTGSTLDEGARALRAAGFRVCGAVALAATPRHRKL</sequence>
<dbReference type="InterPro" id="IPR051910">
    <property type="entry name" value="ComF/GntX_DNA_util-trans"/>
</dbReference>
<evidence type="ECO:0000313" key="3">
    <source>
        <dbReference type="EMBL" id="MCC2029313.1"/>
    </source>
</evidence>